<proteinExistence type="predicted"/>
<dbReference type="Proteomes" id="UP001295469">
    <property type="component" value="Chromosome A09"/>
</dbReference>
<reference evidence="1" key="1">
    <citation type="submission" date="2021-01" db="EMBL/GenBank/DDBJ databases">
        <authorList>
            <consortium name="Genoscope - CEA"/>
            <person name="William W."/>
        </authorList>
    </citation>
    <scope>NUCLEOTIDE SEQUENCE</scope>
</reference>
<organism evidence="1">
    <name type="scientific">Brassica napus</name>
    <name type="common">Rape</name>
    <dbReference type="NCBI Taxonomy" id="3708"/>
    <lineage>
        <taxon>Eukaryota</taxon>
        <taxon>Viridiplantae</taxon>
        <taxon>Streptophyta</taxon>
        <taxon>Embryophyta</taxon>
        <taxon>Tracheophyta</taxon>
        <taxon>Spermatophyta</taxon>
        <taxon>Magnoliopsida</taxon>
        <taxon>eudicotyledons</taxon>
        <taxon>Gunneridae</taxon>
        <taxon>Pentapetalae</taxon>
        <taxon>rosids</taxon>
        <taxon>malvids</taxon>
        <taxon>Brassicales</taxon>
        <taxon>Brassicaceae</taxon>
        <taxon>Brassiceae</taxon>
        <taxon>Brassica</taxon>
    </lineage>
</organism>
<evidence type="ECO:0000313" key="1">
    <source>
        <dbReference type="EMBL" id="CAF2046815.1"/>
    </source>
</evidence>
<dbReference type="AlphaFoldDB" id="A0A816PB94"/>
<name>A0A816PB94_BRANA</name>
<protein>
    <submittedName>
        <fullName evidence="1">(rape) hypothetical protein</fullName>
    </submittedName>
</protein>
<dbReference type="EMBL" id="HG994363">
    <property type="protein sequence ID" value="CAF2046815.1"/>
    <property type="molecule type" value="Genomic_DNA"/>
</dbReference>
<sequence length="100" mass="11622">MLEYFQLSFFSVMTIAFYKSGLIGKLCYSGYCFRNSKCYQNSQPLEEKIMKNISVNSITSSKEHMKKSHAMYGPPQMAYKHAMKINTWDGQELQHSKMSI</sequence>
<dbReference type="SMR" id="A0A816PB94"/>
<gene>
    <name evidence="1" type="ORF">DARMORV10_A09P44760.1</name>
</gene>
<accession>A0A816PB94</accession>